<feature type="transmembrane region" description="Helical" evidence="6">
    <location>
        <begin position="392"/>
        <end position="413"/>
    </location>
</feature>
<feature type="transmembrane region" description="Helical" evidence="6">
    <location>
        <begin position="350"/>
        <end position="371"/>
    </location>
</feature>
<evidence type="ECO:0000259" key="8">
    <source>
        <dbReference type="Pfam" id="PF12704"/>
    </source>
</evidence>
<evidence type="ECO:0000313" key="9">
    <source>
        <dbReference type="EMBL" id="MXP25619.1"/>
    </source>
</evidence>
<evidence type="ECO:0000256" key="2">
    <source>
        <dbReference type="ARBA" id="ARBA00022475"/>
    </source>
</evidence>
<keyword evidence="2" id="KW-1003">Cell membrane</keyword>
<dbReference type="InterPro" id="IPR003838">
    <property type="entry name" value="ABC3_permease_C"/>
</dbReference>
<dbReference type="PANTHER" id="PTHR30287:SF1">
    <property type="entry name" value="INNER MEMBRANE PROTEIN"/>
    <property type="match status" value="1"/>
</dbReference>
<dbReference type="Proteomes" id="UP000460561">
    <property type="component" value="Unassembled WGS sequence"/>
</dbReference>
<evidence type="ECO:0000256" key="1">
    <source>
        <dbReference type="ARBA" id="ARBA00004651"/>
    </source>
</evidence>
<feature type="transmembrane region" description="Helical" evidence="6">
    <location>
        <begin position="256"/>
        <end position="282"/>
    </location>
</feature>
<dbReference type="AlphaFoldDB" id="A0A845A8F9"/>
<evidence type="ECO:0000256" key="5">
    <source>
        <dbReference type="ARBA" id="ARBA00023136"/>
    </source>
</evidence>
<dbReference type="OrthoDB" id="9775544at2"/>
<comment type="subcellular location">
    <subcellularLocation>
        <location evidence="1">Cell membrane</location>
        <topology evidence="1">Multi-pass membrane protein</topology>
    </subcellularLocation>
</comment>
<dbReference type="InterPro" id="IPR038766">
    <property type="entry name" value="Membrane_comp_ABC_pdt"/>
</dbReference>
<keyword evidence="10" id="KW-1185">Reference proteome</keyword>
<dbReference type="InterPro" id="IPR025857">
    <property type="entry name" value="MacB_PCD"/>
</dbReference>
<comment type="caution">
    <text evidence="9">The sequence shown here is derived from an EMBL/GenBank/DDBJ whole genome shotgun (WGS) entry which is preliminary data.</text>
</comment>
<evidence type="ECO:0000259" key="7">
    <source>
        <dbReference type="Pfam" id="PF02687"/>
    </source>
</evidence>
<feature type="domain" description="MacB-like periplasmic core" evidence="8">
    <location>
        <begin position="28"/>
        <end position="226"/>
    </location>
</feature>
<evidence type="ECO:0000313" key="10">
    <source>
        <dbReference type="Proteomes" id="UP000460561"/>
    </source>
</evidence>
<feature type="transmembrane region" description="Helical" evidence="6">
    <location>
        <begin position="763"/>
        <end position="794"/>
    </location>
</feature>
<keyword evidence="3 6" id="KW-0812">Transmembrane</keyword>
<dbReference type="Pfam" id="PF02687">
    <property type="entry name" value="FtsX"/>
    <property type="match status" value="2"/>
</dbReference>
<accession>A0A845A8F9</accession>
<feature type="transmembrane region" description="Helical" evidence="6">
    <location>
        <begin position="24"/>
        <end position="48"/>
    </location>
</feature>
<proteinExistence type="predicted"/>
<dbReference type="Pfam" id="PF12704">
    <property type="entry name" value="MacB_PCD"/>
    <property type="match status" value="1"/>
</dbReference>
<dbReference type="PANTHER" id="PTHR30287">
    <property type="entry name" value="MEMBRANE COMPONENT OF PREDICTED ABC SUPERFAMILY METABOLITE UPTAKE TRANSPORTER"/>
    <property type="match status" value="1"/>
</dbReference>
<evidence type="ECO:0000256" key="6">
    <source>
        <dbReference type="SAM" id="Phobius"/>
    </source>
</evidence>
<evidence type="ECO:0000256" key="4">
    <source>
        <dbReference type="ARBA" id="ARBA00022989"/>
    </source>
</evidence>
<organism evidence="9 10">
    <name type="scientific">Altericroceibacterium indicum</name>
    <dbReference type="NCBI Taxonomy" id="374177"/>
    <lineage>
        <taxon>Bacteria</taxon>
        <taxon>Pseudomonadati</taxon>
        <taxon>Pseudomonadota</taxon>
        <taxon>Alphaproteobacteria</taxon>
        <taxon>Sphingomonadales</taxon>
        <taxon>Erythrobacteraceae</taxon>
        <taxon>Altericroceibacterium</taxon>
    </lineage>
</organism>
<feature type="domain" description="ABC3 transporter permease C-terminal" evidence="7">
    <location>
        <begin position="723"/>
        <end position="835"/>
    </location>
</feature>
<keyword evidence="5 6" id="KW-0472">Membrane</keyword>
<feature type="transmembrane region" description="Helical" evidence="6">
    <location>
        <begin position="719"/>
        <end position="742"/>
    </location>
</feature>
<name>A0A845A8F9_9SPHN</name>
<protein>
    <submittedName>
        <fullName evidence="9">FtsX-like permease family protein</fullName>
    </submittedName>
</protein>
<feature type="transmembrane region" description="Helical" evidence="6">
    <location>
        <begin position="473"/>
        <end position="491"/>
    </location>
</feature>
<dbReference type="GO" id="GO:0005886">
    <property type="term" value="C:plasma membrane"/>
    <property type="evidence" value="ECO:0007669"/>
    <property type="project" value="UniProtKB-SubCell"/>
</dbReference>
<keyword evidence="4 6" id="KW-1133">Transmembrane helix</keyword>
<feature type="transmembrane region" description="Helical" evidence="6">
    <location>
        <begin position="806"/>
        <end position="832"/>
    </location>
</feature>
<dbReference type="EMBL" id="WTYQ01000002">
    <property type="protein sequence ID" value="MXP25619.1"/>
    <property type="molecule type" value="Genomic_DNA"/>
</dbReference>
<dbReference type="RefSeq" id="WP_160738831.1">
    <property type="nucleotide sequence ID" value="NZ_WTYQ01000002.1"/>
</dbReference>
<evidence type="ECO:0000256" key="3">
    <source>
        <dbReference type="ARBA" id="ARBA00022692"/>
    </source>
</evidence>
<feature type="transmembrane region" description="Helical" evidence="6">
    <location>
        <begin position="419"/>
        <end position="438"/>
    </location>
</feature>
<feature type="domain" description="ABC3 transporter permease C-terminal" evidence="7">
    <location>
        <begin position="260"/>
        <end position="377"/>
    </location>
</feature>
<gene>
    <name evidence="9" type="ORF">GRI39_06130</name>
</gene>
<reference evidence="9 10" key="1">
    <citation type="submission" date="2019-12" db="EMBL/GenBank/DDBJ databases">
        <title>Genomic-based taxomic classification of the family Erythrobacteraceae.</title>
        <authorList>
            <person name="Xu L."/>
        </authorList>
    </citation>
    <scope>NUCLEOTIDE SEQUENCE [LARGE SCALE GENOMIC DNA]</scope>
    <source>
        <strain evidence="9 10">DSM 18604</strain>
    </source>
</reference>
<sequence length="843" mass="88494">MNDLSWSAAWHIARRDLHQRFRGLRLLLVCLMLGVGALAAIGSLTGAIRNELASQGQEILGGDLQVEVWQRPLNAAELAFLTPHGTVSRGLRIPAMVTAGDLAASVEMKAVDANWPLYGQFTLADGTKAAAPPKGCTWLSKDTSERLNVTKGNTIQVGSAQLKVCGIVGTEPDRLGEGFNLGPTMIVDFETPAQAGLTAPGAFYETKTRLRIEDGTSALDLKQEAEKRFANAGLEFKTSDKASPGAERFVSQMGEFLTLVGLAALVIAGIGIGGGVASYLDARRASIATLKILGATSRDIARIYALQVGTAALAGAGIGLIAGVCVTPLLTHALSALLPVRGGILFDPLALLRAAAFGLLVALVFAAPPILRARNYPAMALMRERVAPLVQAWRPAALPVILGLGGIIALVLIGSPQKLLSGGFLLGAALLLGLLALLGRGIRALAARAPRPKSPILRAALANIYRPGASTPALVTALGFGLSAFVLLAAVQTSLDANIARSVPERAPDYFMLDVPPDRVDVLNTLVEQAVPGTKIRTEPTLRGAVLAYGPEDRPTVVADLDKLPEGAWALRGERGLTYADSLPEGNSITQGTWWPENYTGEPLVSVDQDLADILGLKIGDILRISLLGTERQARIANFRQIDWESLGFNNVFVFSPNALEDAPHNLAATLDFPDGAVSDAATGPLLRQLVAAFPASSVIEVGPILKEARTILDQVGTAILAAASVAVLAGIAVLLGALAAARAARRYDTVILRVLGASRRQLVLMQLAEFGLLALILGCVALLLGGTMGWLVITQLFAFDWLPDWPRVLAVLGAGVALVLAFALGTSLPLLKAKPAQSLRTL</sequence>
<feature type="transmembrane region" description="Helical" evidence="6">
    <location>
        <begin position="303"/>
        <end position="330"/>
    </location>
</feature>